<sequence length="165" mass="18968">MKPQFGVLNSLLLFLQGKHKTLTELSVEIRELRDLARECKEKFELLRKDYDYPGAEVRACVLEIFAMKTKYFAFKEKVTGIYDNQHAAYNFLLELKRKCGENASEFQLDMSLALAMDASIARARDTDVIRVYAEWTALSLIPKLRVGIANMDELIADETRHNSVD</sequence>
<accession>A0ABP1QYE4</accession>
<feature type="coiled-coil region" evidence="1">
    <location>
        <begin position="22"/>
        <end position="49"/>
    </location>
</feature>
<evidence type="ECO:0000313" key="3">
    <source>
        <dbReference type="Proteomes" id="UP001642540"/>
    </source>
</evidence>
<name>A0ABP1QYE4_9HEXA</name>
<organism evidence="2 3">
    <name type="scientific">Orchesella dallaii</name>
    <dbReference type="NCBI Taxonomy" id="48710"/>
    <lineage>
        <taxon>Eukaryota</taxon>
        <taxon>Metazoa</taxon>
        <taxon>Ecdysozoa</taxon>
        <taxon>Arthropoda</taxon>
        <taxon>Hexapoda</taxon>
        <taxon>Collembola</taxon>
        <taxon>Entomobryomorpha</taxon>
        <taxon>Entomobryoidea</taxon>
        <taxon>Orchesellidae</taxon>
        <taxon>Orchesellinae</taxon>
        <taxon>Orchesella</taxon>
    </lineage>
</organism>
<keyword evidence="1" id="KW-0175">Coiled coil</keyword>
<protein>
    <submittedName>
        <fullName evidence="2">Uncharacterized protein</fullName>
    </submittedName>
</protein>
<gene>
    <name evidence="2" type="ORF">ODALV1_LOCUS16570</name>
</gene>
<keyword evidence="3" id="KW-1185">Reference proteome</keyword>
<evidence type="ECO:0000256" key="1">
    <source>
        <dbReference type="SAM" id="Coils"/>
    </source>
</evidence>
<dbReference type="EMBL" id="CAXLJM020000050">
    <property type="protein sequence ID" value="CAL8114688.1"/>
    <property type="molecule type" value="Genomic_DNA"/>
</dbReference>
<proteinExistence type="predicted"/>
<dbReference type="Proteomes" id="UP001642540">
    <property type="component" value="Unassembled WGS sequence"/>
</dbReference>
<comment type="caution">
    <text evidence="2">The sequence shown here is derived from an EMBL/GenBank/DDBJ whole genome shotgun (WGS) entry which is preliminary data.</text>
</comment>
<evidence type="ECO:0000313" key="2">
    <source>
        <dbReference type="EMBL" id="CAL8114688.1"/>
    </source>
</evidence>
<reference evidence="2 3" key="1">
    <citation type="submission" date="2024-08" db="EMBL/GenBank/DDBJ databases">
        <authorList>
            <person name="Cucini C."/>
            <person name="Frati F."/>
        </authorList>
    </citation>
    <scope>NUCLEOTIDE SEQUENCE [LARGE SCALE GENOMIC DNA]</scope>
</reference>